<accession>A0A1B7K0N1</accession>
<feature type="binding site" evidence="12">
    <location>
        <position position="42"/>
    </location>
    <ligand>
        <name>L-glutamate</name>
        <dbReference type="ChEBI" id="CHEBI:29985"/>
    </ligand>
</feature>
<dbReference type="FunFam" id="3.90.1150.10:FF:000006">
    <property type="entry name" value="Phosphoserine aminotransferase"/>
    <property type="match status" value="1"/>
</dbReference>
<feature type="binding site" evidence="12">
    <location>
        <begin position="239"/>
        <end position="240"/>
    </location>
    <ligand>
        <name>pyridoxal 5'-phosphate</name>
        <dbReference type="ChEBI" id="CHEBI:597326"/>
    </ligand>
</feature>
<dbReference type="EMBL" id="LXEW01000015">
    <property type="protein sequence ID" value="OAT53712.1"/>
    <property type="molecule type" value="Genomic_DNA"/>
</dbReference>
<comment type="catalytic activity">
    <reaction evidence="10 12">
        <text>4-(phosphooxy)-L-threonine + 2-oxoglutarate = (R)-3-hydroxy-2-oxo-4-phosphooxybutanoate + L-glutamate</text>
        <dbReference type="Rhea" id="RHEA:16573"/>
        <dbReference type="ChEBI" id="CHEBI:16810"/>
        <dbReference type="ChEBI" id="CHEBI:29985"/>
        <dbReference type="ChEBI" id="CHEBI:58452"/>
        <dbReference type="ChEBI" id="CHEBI:58538"/>
        <dbReference type="EC" id="2.6.1.52"/>
    </reaction>
</comment>
<comment type="pathway">
    <text evidence="1 12">Cofactor biosynthesis; pyridoxine 5'-phosphate biosynthesis; pyridoxine 5'-phosphate from D-erythrose 4-phosphate: step 3/5.</text>
</comment>
<evidence type="ECO:0000256" key="1">
    <source>
        <dbReference type="ARBA" id="ARBA00004915"/>
    </source>
</evidence>
<dbReference type="PANTHER" id="PTHR43247:SF1">
    <property type="entry name" value="PHOSPHOSERINE AMINOTRANSFERASE"/>
    <property type="match status" value="1"/>
</dbReference>
<evidence type="ECO:0000256" key="8">
    <source>
        <dbReference type="ARBA" id="ARBA00023096"/>
    </source>
</evidence>
<sequence length="363" mass="40652">MSQVYNFSAGPAMLPVEVMRRAEQEFCNWKGLGVSVMEVSHRGKDFIEVAEEAEQNLRDLLNVPSNYKILFCHGGARAHFAAIPMNLLGDKTTADYIVSGYWSESAAKEAQKYCTPNIIQVEQEKDGIIGIKPMKEWPLSKDAAYIHYCPNETIGGLAILEEPDFPEDKIIIADYSSAILSKPIDVSRYGVIYAGAQKNIGPAGLTIVIIREDLLGKASNQAPSVFDYTVLAEYNSMFNTPPTFAWYLSGMVFKWLKEQGGLQEMAKRNYEKSQLLYQAIDDSQFYINRVAVENRSWMNVPFQMQDPSLDAKFIEEAKQQGLLSLKGHKVSGGMRASIYNAMPLAGVQALVDFMADFERRHAQ</sequence>
<dbReference type="GO" id="GO:0004648">
    <property type="term" value="F:O-phospho-L-serine:2-oxoglutarate aminotransferase activity"/>
    <property type="evidence" value="ECO:0007669"/>
    <property type="project" value="UniProtKB-UniRule"/>
</dbReference>
<comment type="caution">
    <text evidence="12">Lacks conserved residue(s) required for the propagation of feature annotation.</text>
</comment>
<evidence type="ECO:0000256" key="2">
    <source>
        <dbReference type="ARBA" id="ARBA00005099"/>
    </source>
</evidence>
<feature type="binding site" evidence="12">
    <location>
        <position position="174"/>
    </location>
    <ligand>
        <name>pyridoxal 5'-phosphate</name>
        <dbReference type="ChEBI" id="CHEBI:597326"/>
    </ligand>
</feature>
<evidence type="ECO:0000256" key="4">
    <source>
        <dbReference type="ARBA" id="ARBA00022576"/>
    </source>
</evidence>
<dbReference type="InterPro" id="IPR015424">
    <property type="entry name" value="PyrdxlP-dep_Trfase"/>
</dbReference>
<dbReference type="GO" id="GO:0030170">
    <property type="term" value="F:pyridoxal phosphate binding"/>
    <property type="evidence" value="ECO:0007669"/>
    <property type="project" value="UniProtKB-UniRule"/>
</dbReference>
<comment type="function">
    <text evidence="12">Catalyzes the reversible conversion of 3-phosphohydroxypyruvate to phosphoserine and of 3-hydroxy-2-oxo-4-phosphonooxybutanoate to phosphohydroxythreonine.</text>
</comment>
<dbReference type="InterPro" id="IPR015422">
    <property type="entry name" value="PyrdxlP-dep_Trfase_small"/>
</dbReference>
<keyword evidence="8 12" id="KW-0664">Pyridoxine biosynthesis</keyword>
<feature type="domain" description="Aminotransferase class V" evidence="14">
    <location>
        <begin position="4"/>
        <end position="350"/>
    </location>
</feature>
<dbReference type="EC" id="2.6.1.52" evidence="12"/>
<keyword evidence="9 12" id="KW-0718">Serine biosynthesis</keyword>
<dbReference type="AlphaFoldDB" id="A0A1B7K0N1"/>
<dbReference type="UniPathway" id="UPA00244">
    <property type="reaction ID" value="UER00311"/>
</dbReference>
<evidence type="ECO:0000256" key="7">
    <source>
        <dbReference type="ARBA" id="ARBA00022898"/>
    </source>
</evidence>
<keyword evidence="12" id="KW-0963">Cytoplasm</keyword>
<dbReference type="SUPFAM" id="SSF53383">
    <property type="entry name" value="PLP-dependent transferases"/>
    <property type="match status" value="1"/>
</dbReference>
<keyword evidence="4 12" id="KW-0032">Aminotransferase</keyword>
<comment type="catalytic activity">
    <reaction evidence="11 12 13">
        <text>O-phospho-L-serine + 2-oxoglutarate = 3-phosphooxypyruvate + L-glutamate</text>
        <dbReference type="Rhea" id="RHEA:14329"/>
        <dbReference type="ChEBI" id="CHEBI:16810"/>
        <dbReference type="ChEBI" id="CHEBI:18110"/>
        <dbReference type="ChEBI" id="CHEBI:29985"/>
        <dbReference type="ChEBI" id="CHEBI:57524"/>
        <dbReference type="EC" id="2.6.1.52"/>
    </reaction>
</comment>
<comment type="caution">
    <text evidence="15">The sequence shown here is derived from an EMBL/GenBank/DDBJ whole genome shotgun (WGS) entry which is preliminary data.</text>
</comment>
<dbReference type="HAMAP" id="MF_00160">
    <property type="entry name" value="SerC_aminotrans_5"/>
    <property type="match status" value="1"/>
</dbReference>
<dbReference type="PANTHER" id="PTHR43247">
    <property type="entry name" value="PHOSPHOSERINE AMINOTRANSFERASE"/>
    <property type="match status" value="1"/>
</dbReference>
<protein>
    <recommendedName>
        <fullName evidence="12">Phosphoserine aminotransferase</fullName>
        <ecNumber evidence="12">2.6.1.52</ecNumber>
    </recommendedName>
    <alternativeName>
        <fullName evidence="12">Phosphohydroxythreonine aminotransferase</fullName>
        <shortName evidence="12">PSAT</shortName>
    </alternativeName>
</protein>
<evidence type="ECO:0000313" key="15">
    <source>
        <dbReference type="EMBL" id="OAT53712.1"/>
    </source>
</evidence>
<dbReference type="FunFam" id="3.40.640.10:FF:000010">
    <property type="entry name" value="Phosphoserine aminotransferase"/>
    <property type="match status" value="1"/>
</dbReference>
<evidence type="ECO:0000256" key="3">
    <source>
        <dbReference type="ARBA" id="ARBA00006904"/>
    </source>
</evidence>
<dbReference type="InterPro" id="IPR020578">
    <property type="entry name" value="Aminotrans_V_PyrdxlP_BS"/>
</dbReference>
<evidence type="ECO:0000256" key="5">
    <source>
        <dbReference type="ARBA" id="ARBA00022605"/>
    </source>
</evidence>
<keyword evidence="5 12" id="KW-0028">Amino-acid biosynthesis</keyword>
<dbReference type="RefSeq" id="WP_068442184.1">
    <property type="nucleotide sequence ID" value="NZ_LXEW01000015.1"/>
</dbReference>
<dbReference type="PROSITE" id="PS00595">
    <property type="entry name" value="AA_TRANSFER_CLASS_5"/>
    <property type="match status" value="1"/>
</dbReference>
<dbReference type="CDD" id="cd00611">
    <property type="entry name" value="PSAT_like"/>
    <property type="match status" value="1"/>
</dbReference>
<keyword evidence="16" id="KW-1185">Reference proteome</keyword>
<comment type="similarity">
    <text evidence="3 12">Belongs to the class-V pyridoxal-phosphate-dependent aminotransferase family. SerC subfamily.</text>
</comment>
<dbReference type="InterPro" id="IPR022278">
    <property type="entry name" value="Pser_aminoTfrase"/>
</dbReference>
<dbReference type="PIRSF" id="PIRSF000525">
    <property type="entry name" value="SerC"/>
    <property type="match status" value="1"/>
</dbReference>
<keyword evidence="7 12" id="KW-0663">Pyridoxal phosphate</keyword>
<dbReference type="Proteomes" id="UP000078224">
    <property type="component" value="Unassembled WGS sequence"/>
</dbReference>
<feature type="binding site" evidence="12">
    <location>
        <begin position="76"/>
        <end position="77"/>
    </location>
    <ligand>
        <name>pyridoxal 5'-phosphate</name>
        <dbReference type="ChEBI" id="CHEBI:597326"/>
    </ligand>
</feature>
<feature type="binding site" evidence="12">
    <location>
        <position position="102"/>
    </location>
    <ligand>
        <name>pyridoxal 5'-phosphate</name>
        <dbReference type="ChEBI" id="CHEBI:597326"/>
    </ligand>
</feature>
<comment type="pathway">
    <text evidence="2 12 13">Amino-acid biosynthesis; L-serine biosynthesis; L-serine from 3-phospho-D-glycerate: step 2/3.</text>
</comment>
<name>A0A1B7K0N1_9GAMM</name>
<dbReference type="InterPro" id="IPR015421">
    <property type="entry name" value="PyrdxlP-dep_Trfase_major"/>
</dbReference>
<dbReference type="Gene3D" id="3.40.640.10">
    <property type="entry name" value="Type I PLP-dependent aspartate aminotransferase-like (Major domain)"/>
    <property type="match status" value="1"/>
</dbReference>
<dbReference type="Pfam" id="PF00266">
    <property type="entry name" value="Aminotran_5"/>
    <property type="match status" value="1"/>
</dbReference>
<evidence type="ECO:0000256" key="13">
    <source>
        <dbReference type="RuleBase" id="RU004505"/>
    </source>
</evidence>
<evidence type="ECO:0000256" key="6">
    <source>
        <dbReference type="ARBA" id="ARBA00022679"/>
    </source>
</evidence>
<dbReference type="GO" id="GO:0005737">
    <property type="term" value="C:cytoplasm"/>
    <property type="evidence" value="ECO:0007669"/>
    <property type="project" value="UniProtKB-SubCell"/>
</dbReference>
<keyword evidence="6 12" id="KW-0808">Transferase</keyword>
<organism evidence="15 16">
    <name type="scientific">Providencia heimbachae ATCC 35613</name>
    <dbReference type="NCBI Taxonomy" id="1354272"/>
    <lineage>
        <taxon>Bacteria</taxon>
        <taxon>Pseudomonadati</taxon>
        <taxon>Pseudomonadota</taxon>
        <taxon>Gammaproteobacteria</taxon>
        <taxon>Enterobacterales</taxon>
        <taxon>Morganellaceae</taxon>
        <taxon>Providencia</taxon>
    </lineage>
</organism>
<dbReference type="NCBIfam" id="NF003764">
    <property type="entry name" value="PRK05355.1"/>
    <property type="match status" value="1"/>
</dbReference>
<gene>
    <name evidence="12" type="primary">serC</name>
    <name evidence="15" type="ORF">M998_0966</name>
</gene>
<dbReference type="GO" id="GO:0006564">
    <property type="term" value="P:L-serine biosynthetic process"/>
    <property type="evidence" value="ECO:0007669"/>
    <property type="project" value="UniProtKB-UniRule"/>
</dbReference>
<dbReference type="UniPathway" id="UPA00135">
    <property type="reaction ID" value="UER00197"/>
</dbReference>
<evidence type="ECO:0000256" key="11">
    <source>
        <dbReference type="ARBA" id="ARBA00049007"/>
    </source>
</evidence>
<dbReference type="InterPro" id="IPR000192">
    <property type="entry name" value="Aminotrans_V_dom"/>
</dbReference>
<proteinExistence type="inferred from homology"/>
<dbReference type="Gene3D" id="3.90.1150.10">
    <property type="entry name" value="Aspartate Aminotransferase, domain 1"/>
    <property type="match status" value="1"/>
</dbReference>
<evidence type="ECO:0000256" key="10">
    <source>
        <dbReference type="ARBA" id="ARBA00047630"/>
    </source>
</evidence>
<reference evidence="15 16" key="1">
    <citation type="submission" date="2016-04" db="EMBL/GenBank/DDBJ databases">
        <title>ATOL: Assembling a taxonomically balanced genome-scale reconstruction of the evolutionary history of the Enterobacteriaceae.</title>
        <authorList>
            <person name="Plunkett G.III."/>
            <person name="Neeno-Eckwall E.C."/>
            <person name="Glasner J.D."/>
            <person name="Perna N.T."/>
        </authorList>
    </citation>
    <scope>NUCLEOTIDE SEQUENCE [LARGE SCALE GENOMIC DNA]</scope>
    <source>
        <strain evidence="15 16">ATCC 35613</strain>
    </source>
</reference>
<comment type="subcellular location">
    <subcellularLocation>
        <location evidence="12">Cytoplasm</location>
    </subcellularLocation>
</comment>
<dbReference type="GO" id="GO:0008615">
    <property type="term" value="P:pyridoxine biosynthetic process"/>
    <property type="evidence" value="ECO:0007669"/>
    <property type="project" value="UniProtKB-UniRule"/>
</dbReference>
<comment type="cofactor">
    <cofactor evidence="12">
        <name>pyridoxal 5'-phosphate</name>
        <dbReference type="ChEBI" id="CHEBI:597326"/>
    </cofactor>
    <text evidence="12">Binds 1 pyridoxal phosphate per subunit.</text>
</comment>
<evidence type="ECO:0000256" key="9">
    <source>
        <dbReference type="ARBA" id="ARBA00023299"/>
    </source>
</evidence>
<feature type="binding site" evidence="12">
    <location>
        <position position="197"/>
    </location>
    <ligand>
        <name>pyridoxal 5'-phosphate</name>
        <dbReference type="ChEBI" id="CHEBI:597326"/>
    </ligand>
</feature>
<evidence type="ECO:0000256" key="12">
    <source>
        <dbReference type="HAMAP-Rule" id="MF_00160"/>
    </source>
</evidence>
<evidence type="ECO:0000259" key="14">
    <source>
        <dbReference type="Pfam" id="PF00266"/>
    </source>
</evidence>
<dbReference type="PATRIC" id="fig|1354272.4.peg.989"/>
<dbReference type="NCBIfam" id="TIGR01364">
    <property type="entry name" value="serC_1"/>
    <property type="match status" value="1"/>
</dbReference>
<evidence type="ECO:0000313" key="16">
    <source>
        <dbReference type="Proteomes" id="UP000078224"/>
    </source>
</evidence>
<dbReference type="OrthoDB" id="9809412at2"/>
<feature type="binding site" evidence="12">
    <location>
        <position position="153"/>
    </location>
    <ligand>
        <name>pyridoxal 5'-phosphate</name>
        <dbReference type="ChEBI" id="CHEBI:597326"/>
    </ligand>
</feature>
<feature type="modified residue" description="N6-(pyridoxal phosphate)lysine" evidence="12">
    <location>
        <position position="198"/>
    </location>
</feature>
<comment type="subunit">
    <text evidence="12">Homodimer.</text>
</comment>